<sequence length="290" mass="31468">MSCSWSCCCPGASGRPQLPDEIRKKEQLVGWEEEEKEEEELCKRKMDISVLREQYRNSRETQRRHTQVLLFRTVSEELSEAVSIVPVAQVFPSPLEPSSTPPLPATAERDLATYDPWHVHLDLHRRSSSVQPPPPSSAGTGSRHSWSSSEAGGTQLESRGRAPSVDSVSALRGTSPCSSPSTTEEQRFRSTAVDQVQGQGADPPESPVCSSPGDPRDCSSDGSSTPVASITCSPSSSTTGHRSTAPGLRFTRQLSVGGTSPASQDYYPFPSRKTPRVSEAARRLGMYSSF</sequence>
<reference evidence="3" key="1">
    <citation type="submission" date="2025-08" db="UniProtKB">
        <authorList>
            <consortium name="RefSeq"/>
        </authorList>
    </citation>
    <scope>IDENTIFICATION</scope>
</reference>
<dbReference type="InParanoid" id="A0A6P7KGK0"/>
<dbReference type="AlphaFoldDB" id="A0A6P7KGK0"/>
<feature type="compositionally biased region" description="Polar residues" evidence="1">
    <location>
        <begin position="220"/>
        <end position="242"/>
    </location>
</feature>
<dbReference type="GeneID" id="114453149"/>
<evidence type="ECO:0000313" key="2">
    <source>
        <dbReference type="Proteomes" id="UP000515145"/>
    </source>
</evidence>
<keyword evidence="2" id="KW-1185">Reference proteome</keyword>
<accession>A0A6P7KGK0</accession>
<dbReference type="PANTHER" id="PTHR36290">
    <property type="entry name" value="RIKEN CDNA D630039A03 GENE"/>
    <property type="match status" value="1"/>
</dbReference>
<organism evidence="2 3">
    <name type="scientific">Parambassis ranga</name>
    <name type="common">Indian glassy fish</name>
    <dbReference type="NCBI Taxonomy" id="210632"/>
    <lineage>
        <taxon>Eukaryota</taxon>
        <taxon>Metazoa</taxon>
        <taxon>Chordata</taxon>
        <taxon>Craniata</taxon>
        <taxon>Vertebrata</taxon>
        <taxon>Euteleostomi</taxon>
        <taxon>Actinopterygii</taxon>
        <taxon>Neopterygii</taxon>
        <taxon>Teleostei</taxon>
        <taxon>Neoteleostei</taxon>
        <taxon>Acanthomorphata</taxon>
        <taxon>Ovalentaria</taxon>
        <taxon>Ambassidae</taxon>
        <taxon>Parambassis</taxon>
    </lineage>
</organism>
<protein>
    <submittedName>
        <fullName evidence="3">Uncharacterized protein C9orf152-like</fullName>
    </submittedName>
</protein>
<feature type="compositionally biased region" description="Polar residues" evidence="1">
    <location>
        <begin position="252"/>
        <end position="263"/>
    </location>
</feature>
<gene>
    <name evidence="3" type="primary">LOC114453149</name>
</gene>
<dbReference type="Proteomes" id="UP000515145">
    <property type="component" value="Chromosome 20"/>
</dbReference>
<feature type="compositionally biased region" description="Low complexity" evidence="1">
    <location>
        <begin position="174"/>
        <end position="183"/>
    </location>
</feature>
<evidence type="ECO:0000313" key="3">
    <source>
        <dbReference type="RefSeq" id="XP_028288654.1"/>
    </source>
</evidence>
<dbReference type="OrthoDB" id="9935880at2759"/>
<dbReference type="RefSeq" id="XP_028288654.1">
    <property type="nucleotide sequence ID" value="XM_028432853.1"/>
</dbReference>
<dbReference type="PANTHER" id="PTHR36290:SF1">
    <property type="entry name" value="RIKEN CDNA D630039A03 GENE"/>
    <property type="match status" value="1"/>
</dbReference>
<feature type="compositionally biased region" description="Polar residues" evidence="1">
    <location>
        <begin position="138"/>
        <end position="157"/>
    </location>
</feature>
<proteinExistence type="predicted"/>
<feature type="region of interest" description="Disordered" evidence="1">
    <location>
        <begin position="125"/>
        <end position="290"/>
    </location>
</feature>
<name>A0A6P7KGK0_9TELE</name>
<evidence type="ECO:0000256" key="1">
    <source>
        <dbReference type="SAM" id="MobiDB-lite"/>
    </source>
</evidence>